<dbReference type="Proteomes" id="UP000675881">
    <property type="component" value="Chromosome 2"/>
</dbReference>
<reference evidence="2" key="2">
    <citation type="submission" date="2021-02" db="EMBL/GenBank/DDBJ databases">
        <authorList>
            <person name="Bekaert M."/>
        </authorList>
    </citation>
    <scope>NUCLEOTIDE SEQUENCE</scope>
    <source>
        <strain evidence="2">IoA-00</strain>
    </source>
</reference>
<evidence type="ECO:0000256" key="1">
    <source>
        <dbReference type="SAM" id="MobiDB-lite"/>
    </source>
</evidence>
<dbReference type="EMBL" id="HG994581">
    <property type="protein sequence ID" value="CAF2865004.1"/>
    <property type="molecule type" value="Genomic_DNA"/>
</dbReference>
<evidence type="ECO:0000313" key="3">
    <source>
        <dbReference type="EMBL" id="CDW46046.1"/>
    </source>
</evidence>
<dbReference type="AlphaFoldDB" id="A0A0K2V7Y1"/>
<feature type="compositionally biased region" description="Low complexity" evidence="1">
    <location>
        <begin position="1"/>
        <end position="17"/>
    </location>
</feature>
<sequence>MSSPSSSQTPGCSSSSGGDKHIPIRPVFSSPGQIEDGAKGSSLDNSNLELIMARHFFPDDVEKSLRAMQKEEHVKRLKNLRKSLEGLQKTQWQFTPINKLTGQ</sequence>
<evidence type="ECO:0000313" key="2">
    <source>
        <dbReference type="EMBL" id="CAF2865004.1"/>
    </source>
</evidence>
<dbReference type="EMBL" id="HACA01028685">
    <property type="protein sequence ID" value="CDW46046.1"/>
    <property type="molecule type" value="Transcribed_RNA"/>
</dbReference>
<accession>A0A0K2V7Y1</accession>
<reference evidence="3" key="1">
    <citation type="submission" date="2014-05" db="EMBL/GenBank/DDBJ databases">
        <authorList>
            <person name="Chronopoulou M."/>
        </authorList>
    </citation>
    <scope>NUCLEOTIDE SEQUENCE</scope>
    <source>
        <tissue evidence="3">Whole organism</tissue>
    </source>
</reference>
<keyword evidence="4" id="KW-1185">Reference proteome</keyword>
<evidence type="ECO:0000313" key="4">
    <source>
        <dbReference type="Proteomes" id="UP000675881"/>
    </source>
</evidence>
<name>A0A0K2V7Y1_LEPSM</name>
<organism evidence="3">
    <name type="scientific">Lepeophtheirus salmonis</name>
    <name type="common">Salmon louse</name>
    <name type="synonym">Caligus salmonis</name>
    <dbReference type="NCBI Taxonomy" id="72036"/>
    <lineage>
        <taxon>Eukaryota</taxon>
        <taxon>Metazoa</taxon>
        <taxon>Ecdysozoa</taxon>
        <taxon>Arthropoda</taxon>
        <taxon>Crustacea</taxon>
        <taxon>Multicrustacea</taxon>
        <taxon>Hexanauplia</taxon>
        <taxon>Copepoda</taxon>
        <taxon>Siphonostomatoida</taxon>
        <taxon>Caligidae</taxon>
        <taxon>Lepeophtheirus</taxon>
    </lineage>
</organism>
<proteinExistence type="predicted"/>
<protein>
    <submittedName>
        <fullName evidence="2">(salmon louse) hypothetical protein</fullName>
    </submittedName>
    <submittedName>
        <fullName evidence="3">Putative LOC101847750 [Aplysia californica]</fullName>
    </submittedName>
</protein>
<gene>
    <name evidence="2" type="ORF">LSAA_6207</name>
</gene>
<feature type="region of interest" description="Disordered" evidence="1">
    <location>
        <begin position="1"/>
        <end position="43"/>
    </location>
</feature>